<dbReference type="STRING" id="1550231.SAMN05660662_3385"/>
<dbReference type="Proteomes" id="UP000199406">
    <property type="component" value="Unassembled WGS sequence"/>
</dbReference>
<keyword evidence="3" id="KW-1185">Reference proteome</keyword>
<protein>
    <recommendedName>
        <fullName evidence="1">DUF222 domain-containing protein</fullName>
    </recommendedName>
</protein>
<evidence type="ECO:0000259" key="1">
    <source>
        <dbReference type="Pfam" id="PF02720"/>
    </source>
</evidence>
<dbReference type="AlphaFoldDB" id="A0A1G7P0A5"/>
<dbReference type="EMBL" id="FNBT01000007">
    <property type="protein sequence ID" value="SDF79748.1"/>
    <property type="molecule type" value="Genomic_DNA"/>
</dbReference>
<accession>A0A1G7P0A5</accession>
<dbReference type="Pfam" id="PF02720">
    <property type="entry name" value="DUF222"/>
    <property type="match status" value="1"/>
</dbReference>
<organism evidence="2 3">
    <name type="scientific">Blastococcus aurantiacus</name>
    <dbReference type="NCBI Taxonomy" id="1550231"/>
    <lineage>
        <taxon>Bacteria</taxon>
        <taxon>Bacillati</taxon>
        <taxon>Actinomycetota</taxon>
        <taxon>Actinomycetes</taxon>
        <taxon>Geodermatophilales</taxon>
        <taxon>Geodermatophilaceae</taxon>
        <taxon>Blastococcus</taxon>
    </lineage>
</organism>
<dbReference type="InterPro" id="IPR003870">
    <property type="entry name" value="DUF222"/>
</dbReference>
<evidence type="ECO:0000313" key="3">
    <source>
        <dbReference type="Proteomes" id="UP000199406"/>
    </source>
</evidence>
<evidence type="ECO:0000313" key="2">
    <source>
        <dbReference type="EMBL" id="SDF79748.1"/>
    </source>
</evidence>
<reference evidence="3" key="1">
    <citation type="submission" date="2016-10" db="EMBL/GenBank/DDBJ databases">
        <authorList>
            <person name="Varghese N."/>
            <person name="Submissions S."/>
        </authorList>
    </citation>
    <scope>NUCLEOTIDE SEQUENCE [LARGE SCALE GENOMIC DNA]</scope>
    <source>
        <strain evidence="3">DSM 44268</strain>
    </source>
</reference>
<proteinExistence type="predicted"/>
<feature type="domain" description="DUF222" evidence="1">
    <location>
        <begin position="32"/>
        <end position="164"/>
    </location>
</feature>
<name>A0A1G7P0A5_9ACTN</name>
<feature type="non-terminal residue" evidence="2">
    <location>
        <position position="164"/>
    </location>
</feature>
<sequence>MDELTEALDALAGERIEGLFGPALLERLGPLLTAANRLAAEVARTVRQCELAGAADHDGKASMSAWLRGHHRLSPGEASRLVRNGRALEQLPSLAAAAAAGAVTAEAVSTIAPVASAENLASAEAQDVDVAAIDAALARVAATRPHTELRQVVGHYLARLDPDG</sequence>
<gene>
    <name evidence="2" type="ORF">SAMN05660662_3385</name>
</gene>